<protein>
    <submittedName>
        <fullName evidence="1">Uncharacterized protein</fullName>
    </submittedName>
</protein>
<evidence type="ECO:0000313" key="2">
    <source>
        <dbReference type="Proteomes" id="UP000219482"/>
    </source>
</evidence>
<dbReference type="AlphaFoldDB" id="A0A286H7N7"/>
<dbReference type="Proteomes" id="UP000219482">
    <property type="component" value="Unassembled WGS sequence"/>
</dbReference>
<organism evidence="1 2">
    <name type="scientific">Blastococcus haudaquaticus</name>
    <dbReference type="NCBI Taxonomy" id="1938745"/>
    <lineage>
        <taxon>Bacteria</taxon>
        <taxon>Bacillati</taxon>
        <taxon>Actinomycetota</taxon>
        <taxon>Actinomycetes</taxon>
        <taxon>Geodermatophilales</taxon>
        <taxon>Geodermatophilaceae</taxon>
        <taxon>Blastococcus</taxon>
    </lineage>
</organism>
<dbReference type="EMBL" id="OCNK01000008">
    <property type="protein sequence ID" value="SOE03803.1"/>
    <property type="molecule type" value="Genomic_DNA"/>
</dbReference>
<reference evidence="2" key="1">
    <citation type="submission" date="2017-09" db="EMBL/GenBank/DDBJ databases">
        <authorList>
            <person name="Varghese N."/>
            <person name="Submissions S."/>
        </authorList>
    </citation>
    <scope>NUCLEOTIDE SEQUENCE [LARGE SCALE GENOMIC DNA]</scope>
    <source>
        <strain evidence="2">DSM 44270</strain>
    </source>
</reference>
<name>A0A286H7N7_9ACTN</name>
<keyword evidence="2" id="KW-1185">Reference proteome</keyword>
<proteinExistence type="predicted"/>
<gene>
    <name evidence="1" type="ORF">SAMN06272739_4360</name>
</gene>
<sequence>MAGIVRTDEERSGQPSEFQTQLYWLVVEASRLFEFLQGATEPDGDGGPVTHGPWDPAECSRQLLAWFDAGLIELFADPPDDVPRPRNAEEWRVWNGGEHLRWLDPVAARQLLSEPHRWTFESDDALVCVVRTDAGMEVTAPFL</sequence>
<accession>A0A286H7N7</accession>
<evidence type="ECO:0000313" key="1">
    <source>
        <dbReference type="EMBL" id="SOE03803.1"/>
    </source>
</evidence>